<dbReference type="InterPro" id="IPR046335">
    <property type="entry name" value="LacI/GalR-like_sensor"/>
</dbReference>
<evidence type="ECO:0000256" key="2">
    <source>
        <dbReference type="ARBA" id="ARBA00023125"/>
    </source>
</evidence>
<dbReference type="Gene3D" id="3.40.50.2300">
    <property type="match status" value="2"/>
</dbReference>
<dbReference type="PANTHER" id="PTHR30146:SF109">
    <property type="entry name" value="HTH-TYPE TRANSCRIPTIONAL REGULATOR GALS"/>
    <property type="match status" value="1"/>
</dbReference>
<protein>
    <submittedName>
        <fullName evidence="6">LacI family transcriptional regulator</fullName>
    </submittedName>
</protein>
<dbReference type="SUPFAM" id="SSF53822">
    <property type="entry name" value="Periplasmic binding protein-like I"/>
    <property type="match status" value="1"/>
</dbReference>
<proteinExistence type="predicted"/>
<organism evidence="6 7">
    <name type="scientific">Streptomyces griseoflavus Tu4000</name>
    <dbReference type="NCBI Taxonomy" id="467200"/>
    <lineage>
        <taxon>Bacteria</taxon>
        <taxon>Bacillati</taxon>
        <taxon>Actinomycetota</taxon>
        <taxon>Actinomycetes</taxon>
        <taxon>Kitasatosporales</taxon>
        <taxon>Streptomycetaceae</taxon>
        <taxon>Streptomyces</taxon>
    </lineage>
</organism>
<dbReference type="GO" id="GO:0003700">
    <property type="term" value="F:DNA-binding transcription factor activity"/>
    <property type="evidence" value="ECO:0007669"/>
    <property type="project" value="TreeGrafter"/>
</dbReference>
<dbReference type="SUPFAM" id="SSF47413">
    <property type="entry name" value="lambda repressor-like DNA-binding domains"/>
    <property type="match status" value="1"/>
</dbReference>
<accession>D9Y213</accession>
<sequence length="414" mass="44005">MAQSVGIKDVARVAGVSVGTVSNVINRPDTVAAETRARVLSAIDRLGYVRSESARQLRAGRSRIMGLLVLDMGNPFFVDVARGAERAAREAGLGVMVCNSAQSPGEEAEYLSLFAEQRVRGVLLTPADATGRNIEAFRRHGIPFVLVDRVAEGTTECSVSVDDVAGGALAVRHLVDAGHRSLAYVSGPPGLNQVRDRRTGALNALAEAGLGPDRLRELPTERLDVAAGRDAGARLLGLSDRPTAVFCANDLLALGVLQAMYAAGVGVPDDLAIVGYDDIEFAAAAAVPLTSVRQPAVTMGALAAELLLEETEGEGAAGPHEHRRVAPELVVRRSSLEEAHRGPARISGSRARWPDEHVLNWVTARQSVRPRSTVDRQLPPARSGPHRPPVHRAPRPRHPLGGDDRPVRAGGRRE</sequence>
<gene>
    <name evidence="6" type="ORF">SSRG_05810</name>
</gene>
<evidence type="ECO:0000256" key="3">
    <source>
        <dbReference type="ARBA" id="ARBA00023163"/>
    </source>
</evidence>
<dbReference type="eggNOG" id="COG1609">
    <property type="taxonomic scope" value="Bacteria"/>
</dbReference>
<dbReference type="AlphaFoldDB" id="D9Y213"/>
<feature type="region of interest" description="Disordered" evidence="4">
    <location>
        <begin position="367"/>
        <end position="414"/>
    </location>
</feature>
<feature type="domain" description="HTH lacI-type" evidence="5">
    <location>
        <begin position="5"/>
        <end position="59"/>
    </location>
</feature>
<keyword evidence="2" id="KW-0238">DNA-binding</keyword>
<reference evidence="6" key="1">
    <citation type="submission" date="2009-02" db="EMBL/GenBank/DDBJ databases">
        <title>Annotation of Streptomyces griseoflavus strain Tu4000.</title>
        <authorList>
            <consortium name="The Broad Institute Genome Sequencing Platform"/>
            <consortium name="Broad Institute Microbial Sequencing Center"/>
            <person name="Fischbach M."/>
            <person name="Godfrey P."/>
            <person name="Ward D."/>
            <person name="Young S."/>
            <person name="Zeng Q."/>
            <person name="Koehrsen M."/>
            <person name="Alvarado L."/>
            <person name="Berlin A.M."/>
            <person name="Bochicchio J."/>
            <person name="Borenstein D."/>
            <person name="Chapman S.B."/>
            <person name="Chen Z."/>
            <person name="Engels R."/>
            <person name="Freedman E."/>
            <person name="Gellesch M."/>
            <person name="Goldberg J."/>
            <person name="Griggs A."/>
            <person name="Gujja S."/>
            <person name="Heilman E.R."/>
            <person name="Heiman D.I."/>
            <person name="Hepburn T.A."/>
            <person name="Howarth C."/>
            <person name="Jen D."/>
            <person name="Larson L."/>
            <person name="Lewis B."/>
            <person name="Mehta T."/>
            <person name="Park D."/>
            <person name="Pearson M."/>
            <person name="Richards J."/>
            <person name="Roberts A."/>
            <person name="Saif S."/>
            <person name="Shea T.D."/>
            <person name="Shenoy N."/>
            <person name="Sisk P."/>
            <person name="Stolte C."/>
            <person name="Sykes S.N."/>
            <person name="Thomson T."/>
            <person name="Walk T."/>
            <person name="White J."/>
            <person name="Yandava C."/>
            <person name="Straight P."/>
            <person name="Clardy J."/>
            <person name="Hung D."/>
            <person name="Kolter R."/>
            <person name="Mekalanos J."/>
            <person name="Walker S."/>
            <person name="Walsh C.T."/>
            <person name="Wieland-Brown L.C."/>
            <person name="Haas B."/>
            <person name="Nusbaum C."/>
            <person name="Birren B."/>
        </authorList>
    </citation>
    <scope>NUCLEOTIDE SEQUENCE [LARGE SCALE GENOMIC DNA]</scope>
    <source>
        <strain evidence="6">Tu4000</strain>
    </source>
</reference>
<dbReference type="Gene3D" id="1.10.260.40">
    <property type="entry name" value="lambda repressor-like DNA-binding domains"/>
    <property type="match status" value="1"/>
</dbReference>
<feature type="compositionally biased region" description="Basic and acidic residues" evidence="4">
    <location>
        <begin position="400"/>
        <end position="414"/>
    </location>
</feature>
<evidence type="ECO:0000313" key="7">
    <source>
        <dbReference type="Proteomes" id="UP000002968"/>
    </source>
</evidence>
<dbReference type="SMART" id="SM00354">
    <property type="entry name" value="HTH_LACI"/>
    <property type="match status" value="1"/>
</dbReference>
<keyword evidence="1" id="KW-0805">Transcription regulation</keyword>
<dbReference type="InterPro" id="IPR028082">
    <property type="entry name" value="Peripla_BP_I"/>
</dbReference>
<dbReference type="STRING" id="467200.SSRG_05810"/>
<dbReference type="PANTHER" id="PTHR30146">
    <property type="entry name" value="LACI-RELATED TRANSCRIPTIONAL REPRESSOR"/>
    <property type="match status" value="1"/>
</dbReference>
<feature type="compositionally biased region" description="Basic residues" evidence="4">
    <location>
        <begin position="384"/>
        <end position="398"/>
    </location>
</feature>
<dbReference type="PROSITE" id="PS00356">
    <property type="entry name" value="HTH_LACI_1"/>
    <property type="match status" value="1"/>
</dbReference>
<keyword evidence="3" id="KW-0804">Transcription</keyword>
<evidence type="ECO:0000256" key="4">
    <source>
        <dbReference type="SAM" id="MobiDB-lite"/>
    </source>
</evidence>
<dbReference type="CDD" id="cd01392">
    <property type="entry name" value="HTH_LacI"/>
    <property type="match status" value="1"/>
</dbReference>
<dbReference type="InterPro" id="IPR010982">
    <property type="entry name" value="Lambda_DNA-bd_dom_sf"/>
</dbReference>
<dbReference type="PROSITE" id="PS50932">
    <property type="entry name" value="HTH_LACI_2"/>
    <property type="match status" value="1"/>
</dbReference>
<dbReference type="HOGENOM" id="CLU_037628_6_4_11"/>
<name>D9Y213_9ACTN</name>
<evidence type="ECO:0000256" key="1">
    <source>
        <dbReference type="ARBA" id="ARBA00023015"/>
    </source>
</evidence>
<evidence type="ECO:0000313" key="6">
    <source>
        <dbReference type="EMBL" id="EFL43006.1"/>
    </source>
</evidence>
<evidence type="ECO:0000259" key="5">
    <source>
        <dbReference type="PROSITE" id="PS50932"/>
    </source>
</evidence>
<dbReference type="EMBL" id="GG657758">
    <property type="protein sequence ID" value="EFL43006.1"/>
    <property type="molecule type" value="Genomic_DNA"/>
</dbReference>
<dbReference type="Pfam" id="PF00356">
    <property type="entry name" value="LacI"/>
    <property type="match status" value="1"/>
</dbReference>
<keyword evidence="7" id="KW-1185">Reference proteome</keyword>
<dbReference type="GO" id="GO:0000976">
    <property type="term" value="F:transcription cis-regulatory region binding"/>
    <property type="evidence" value="ECO:0007669"/>
    <property type="project" value="TreeGrafter"/>
</dbReference>
<dbReference type="Proteomes" id="UP000002968">
    <property type="component" value="Unassembled WGS sequence"/>
</dbReference>
<dbReference type="Pfam" id="PF13377">
    <property type="entry name" value="Peripla_BP_3"/>
    <property type="match status" value="1"/>
</dbReference>
<dbReference type="InterPro" id="IPR000843">
    <property type="entry name" value="HTH_LacI"/>
</dbReference>